<gene>
    <name evidence="1" type="ORF">CLV36_10238</name>
</gene>
<name>A0ABX5EUV0_9BACL</name>
<keyword evidence="2" id="KW-1185">Reference proteome</keyword>
<dbReference type="EMBL" id="PVTZ01000002">
    <property type="protein sequence ID" value="PRZ16330.1"/>
    <property type="molecule type" value="Genomic_DNA"/>
</dbReference>
<dbReference type="RefSeq" id="WP_106341709.1">
    <property type="nucleotide sequence ID" value="NZ_PVTZ01000002.1"/>
</dbReference>
<dbReference type="Proteomes" id="UP000238836">
    <property type="component" value="Unassembled WGS sequence"/>
</dbReference>
<protein>
    <recommendedName>
        <fullName evidence="3">DUF4371 domain-containing protein</fullName>
    </recommendedName>
</protein>
<evidence type="ECO:0008006" key="3">
    <source>
        <dbReference type="Google" id="ProtNLM"/>
    </source>
</evidence>
<comment type="caution">
    <text evidence="1">The sequence shown here is derived from an EMBL/GenBank/DDBJ whole genome shotgun (WGS) entry which is preliminary data.</text>
</comment>
<evidence type="ECO:0000313" key="2">
    <source>
        <dbReference type="Proteomes" id="UP000238836"/>
    </source>
</evidence>
<accession>A0ABX5EUV0</accession>
<evidence type="ECO:0000313" key="1">
    <source>
        <dbReference type="EMBL" id="PRZ16330.1"/>
    </source>
</evidence>
<proteinExistence type="predicted"/>
<sequence>MDIIEAITTELQGKKFIATHVFKDGRHIDTNVREIQADSSILDLLVDLIVQHDLSKSCEIRTDSEEVYKTALPIVGLHAHFLPCNEFERLYKLFDPATREFEAIQSLFLVTKETEHLTRWERFWLWVSSKF</sequence>
<reference evidence="1 2" key="1">
    <citation type="submission" date="2018-03" db="EMBL/GenBank/DDBJ databases">
        <title>Genomic Encyclopedia of Archaeal and Bacterial Type Strains, Phase II (KMG-II): from individual species to whole genera.</title>
        <authorList>
            <person name="Goeker M."/>
        </authorList>
    </citation>
    <scope>NUCLEOTIDE SEQUENCE [LARGE SCALE GENOMIC DNA]</scope>
    <source>
        <strain evidence="1 2">RHA1</strain>
    </source>
</reference>
<organism evidence="1 2">
    <name type="scientific">Laceyella sediminis</name>
    <dbReference type="NCBI Taxonomy" id="573074"/>
    <lineage>
        <taxon>Bacteria</taxon>
        <taxon>Bacillati</taxon>
        <taxon>Bacillota</taxon>
        <taxon>Bacilli</taxon>
        <taxon>Bacillales</taxon>
        <taxon>Thermoactinomycetaceae</taxon>
        <taxon>Laceyella</taxon>
    </lineage>
</organism>